<accession>A0AA39IVF0</accession>
<name>A0AA39IVF0_9AGAR</name>
<dbReference type="EMBL" id="JAUEPT010000148">
    <property type="protein sequence ID" value="KAK0430466.1"/>
    <property type="molecule type" value="Genomic_DNA"/>
</dbReference>
<gene>
    <name evidence="1" type="ORF">EV421DRAFT_282909</name>
</gene>
<sequence>MRPKSPIPSKNKSFIHTHLIQPQGIEPVHLRSVTSDARGAVVEYSATDDTTFEILETRTKMRDALLIPHGSYPHCVCGRIHNPAYPLSRSPQSSSLGTKITAKFIGEASALEKDERTIRTNTSDKRNQTQNVLAVVRSTVSEYILVGEDREEKEVGQHLGPLRRLCALVPEAVDAFEDEREDGCFEYAHLCHAQQPRPASP</sequence>
<evidence type="ECO:0000313" key="1">
    <source>
        <dbReference type="EMBL" id="KAK0430466.1"/>
    </source>
</evidence>
<dbReference type="AlphaFoldDB" id="A0AA39IVF0"/>
<protein>
    <submittedName>
        <fullName evidence="1">Uncharacterized protein</fullName>
    </submittedName>
</protein>
<evidence type="ECO:0000313" key="2">
    <source>
        <dbReference type="Proteomes" id="UP001175226"/>
    </source>
</evidence>
<organism evidence="1 2">
    <name type="scientific">Armillaria borealis</name>
    <dbReference type="NCBI Taxonomy" id="47425"/>
    <lineage>
        <taxon>Eukaryota</taxon>
        <taxon>Fungi</taxon>
        <taxon>Dikarya</taxon>
        <taxon>Basidiomycota</taxon>
        <taxon>Agaricomycotina</taxon>
        <taxon>Agaricomycetes</taxon>
        <taxon>Agaricomycetidae</taxon>
        <taxon>Agaricales</taxon>
        <taxon>Marasmiineae</taxon>
        <taxon>Physalacriaceae</taxon>
        <taxon>Armillaria</taxon>
    </lineage>
</organism>
<keyword evidence="2" id="KW-1185">Reference proteome</keyword>
<dbReference type="Proteomes" id="UP001175226">
    <property type="component" value="Unassembled WGS sequence"/>
</dbReference>
<comment type="caution">
    <text evidence="1">The sequence shown here is derived from an EMBL/GenBank/DDBJ whole genome shotgun (WGS) entry which is preliminary data.</text>
</comment>
<reference evidence="1" key="1">
    <citation type="submission" date="2023-06" db="EMBL/GenBank/DDBJ databases">
        <authorList>
            <consortium name="Lawrence Berkeley National Laboratory"/>
            <person name="Ahrendt S."/>
            <person name="Sahu N."/>
            <person name="Indic B."/>
            <person name="Wong-Bajracharya J."/>
            <person name="Merenyi Z."/>
            <person name="Ke H.-M."/>
            <person name="Monk M."/>
            <person name="Kocsube S."/>
            <person name="Drula E."/>
            <person name="Lipzen A."/>
            <person name="Balint B."/>
            <person name="Henrissat B."/>
            <person name="Andreopoulos B."/>
            <person name="Martin F.M."/>
            <person name="Harder C.B."/>
            <person name="Rigling D."/>
            <person name="Ford K.L."/>
            <person name="Foster G.D."/>
            <person name="Pangilinan J."/>
            <person name="Papanicolaou A."/>
            <person name="Barry K."/>
            <person name="LaButti K."/>
            <person name="Viragh M."/>
            <person name="Koriabine M."/>
            <person name="Yan M."/>
            <person name="Riley R."/>
            <person name="Champramary S."/>
            <person name="Plett K.L."/>
            <person name="Tsai I.J."/>
            <person name="Slot J."/>
            <person name="Sipos G."/>
            <person name="Plett J."/>
            <person name="Nagy L.G."/>
            <person name="Grigoriev I.V."/>
        </authorList>
    </citation>
    <scope>NUCLEOTIDE SEQUENCE</scope>
    <source>
        <strain evidence="1">FPL87.14</strain>
    </source>
</reference>
<proteinExistence type="predicted"/>